<dbReference type="SUPFAM" id="SSF56112">
    <property type="entry name" value="Protein kinase-like (PK-like)"/>
    <property type="match status" value="1"/>
</dbReference>
<evidence type="ECO:0000313" key="3">
    <source>
        <dbReference type="Proteomes" id="UP000504638"/>
    </source>
</evidence>
<dbReference type="AlphaFoldDB" id="A0A6G1FUW9"/>
<gene>
    <name evidence="2 4" type="ORF">P152DRAFT_461419</name>
</gene>
<evidence type="ECO:0000313" key="2">
    <source>
        <dbReference type="EMBL" id="KAF1809472.1"/>
    </source>
</evidence>
<feature type="domain" description="Protein kinase" evidence="1">
    <location>
        <begin position="1"/>
        <end position="74"/>
    </location>
</feature>
<organism evidence="2">
    <name type="scientific">Eremomyces bilateralis CBS 781.70</name>
    <dbReference type="NCBI Taxonomy" id="1392243"/>
    <lineage>
        <taxon>Eukaryota</taxon>
        <taxon>Fungi</taxon>
        <taxon>Dikarya</taxon>
        <taxon>Ascomycota</taxon>
        <taxon>Pezizomycotina</taxon>
        <taxon>Dothideomycetes</taxon>
        <taxon>Dothideomycetes incertae sedis</taxon>
        <taxon>Eremomycetales</taxon>
        <taxon>Eremomycetaceae</taxon>
        <taxon>Eremomyces</taxon>
    </lineage>
</organism>
<dbReference type="EMBL" id="ML975172">
    <property type="protein sequence ID" value="KAF1809472.1"/>
    <property type="molecule type" value="Genomic_DNA"/>
</dbReference>
<evidence type="ECO:0000313" key="4">
    <source>
        <dbReference type="RefSeq" id="XP_033531103.1"/>
    </source>
</evidence>
<dbReference type="InterPro" id="IPR011009">
    <property type="entry name" value="Kinase-like_dom_sf"/>
</dbReference>
<keyword evidence="3" id="KW-1185">Reference proteome</keyword>
<reference evidence="2 4" key="1">
    <citation type="submission" date="2020-01" db="EMBL/GenBank/DDBJ databases">
        <authorList>
            <consortium name="DOE Joint Genome Institute"/>
            <person name="Haridas S."/>
            <person name="Albert R."/>
            <person name="Binder M."/>
            <person name="Bloem J."/>
            <person name="Labutti K."/>
            <person name="Salamov A."/>
            <person name="Andreopoulos B."/>
            <person name="Baker S.E."/>
            <person name="Barry K."/>
            <person name="Bills G."/>
            <person name="Bluhm B.H."/>
            <person name="Cannon C."/>
            <person name="Castanera R."/>
            <person name="Culley D.E."/>
            <person name="Daum C."/>
            <person name="Ezra D."/>
            <person name="Gonzalez J.B."/>
            <person name="Henrissat B."/>
            <person name="Kuo A."/>
            <person name="Liang C."/>
            <person name="Lipzen A."/>
            <person name="Lutzoni F."/>
            <person name="Magnuson J."/>
            <person name="Mondo S."/>
            <person name="Nolan M."/>
            <person name="Ohm R."/>
            <person name="Pangilinan J."/>
            <person name="Park H.-J."/>
            <person name="Ramirez L."/>
            <person name="Alfaro M."/>
            <person name="Sun H."/>
            <person name="Tritt A."/>
            <person name="Yoshinaga Y."/>
            <person name="Zwiers L.-H."/>
            <person name="Turgeon B.G."/>
            <person name="Goodwin S.B."/>
            <person name="Spatafora J.W."/>
            <person name="Crous P.W."/>
            <person name="Grigoriev I.V."/>
        </authorList>
    </citation>
    <scope>NUCLEOTIDE SEQUENCE</scope>
    <source>
        <strain evidence="2 4">CBS 781.70</strain>
    </source>
</reference>
<dbReference type="Gene3D" id="1.10.510.10">
    <property type="entry name" value="Transferase(Phosphotransferase) domain 1"/>
    <property type="match status" value="1"/>
</dbReference>
<proteinExistence type="predicted"/>
<accession>A0A6G1FUW9</accession>
<protein>
    <recommendedName>
        <fullName evidence="1">Protein kinase domain-containing protein</fullName>
    </recommendedName>
</protein>
<dbReference type="Proteomes" id="UP000504638">
    <property type="component" value="Unplaced"/>
</dbReference>
<evidence type="ECO:0000259" key="1">
    <source>
        <dbReference type="PROSITE" id="PS50011"/>
    </source>
</evidence>
<reference evidence="4" key="3">
    <citation type="submission" date="2025-04" db="UniProtKB">
        <authorList>
            <consortium name="RefSeq"/>
        </authorList>
    </citation>
    <scope>IDENTIFICATION</scope>
    <source>
        <strain evidence="4">CBS 781.70</strain>
    </source>
</reference>
<reference evidence="4" key="2">
    <citation type="submission" date="2020-04" db="EMBL/GenBank/DDBJ databases">
        <authorList>
            <consortium name="NCBI Genome Project"/>
        </authorList>
    </citation>
    <scope>NUCLEOTIDE SEQUENCE</scope>
    <source>
        <strain evidence="4">CBS 781.70</strain>
    </source>
</reference>
<dbReference type="OrthoDB" id="1668230at2759"/>
<dbReference type="PROSITE" id="PS50011">
    <property type="entry name" value="PROTEIN_KINASE_DOM"/>
    <property type="match status" value="1"/>
</dbReference>
<dbReference type="GeneID" id="54420694"/>
<name>A0A6G1FUW9_9PEZI</name>
<sequence>MPCFIHSRKVFHGEISCNSIFFDDSFDVKLGDFAGSTIDDLSLLICYETSYELPGEDIAIRTKLFALGSTIYDG</sequence>
<dbReference type="GO" id="GO:0005524">
    <property type="term" value="F:ATP binding"/>
    <property type="evidence" value="ECO:0007669"/>
    <property type="project" value="InterPro"/>
</dbReference>
<dbReference type="RefSeq" id="XP_033531103.1">
    <property type="nucleotide sequence ID" value="XM_033680124.1"/>
</dbReference>
<dbReference type="GO" id="GO:0004672">
    <property type="term" value="F:protein kinase activity"/>
    <property type="evidence" value="ECO:0007669"/>
    <property type="project" value="InterPro"/>
</dbReference>
<dbReference type="InterPro" id="IPR000719">
    <property type="entry name" value="Prot_kinase_dom"/>
</dbReference>